<feature type="repeat" description="ANK" evidence="3">
    <location>
        <begin position="485"/>
        <end position="517"/>
    </location>
</feature>
<evidence type="ECO:0000256" key="3">
    <source>
        <dbReference type="PROSITE-ProRule" id="PRU00023"/>
    </source>
</evidence>
<keyword evidence="6" id="KW-1185">Reference proteome</keyword>
<dbReference type="InterPro" id="IPR036770">
    <property type="entry name" value="Ankyrin_rpt-contain_sf"/>
</dbReference>
<name>A0ABR3GM12_9PEZI</name>
<organism evidence="5 6">
    <name type="scientific">Discina gigas</name>
    <dbReference type="NCBI Taxonomy" id="1032678"/>
    <lineage>
        <taxon>Eukaryota</taxon>
        <taxon>Fungi</taxon>
        <taxon>Dikarya</taxon>
        <taxon>Ascomycota</taxon>
        <taxon>Pezizomycotina</taxon>
        <taxon>Pezizomycetes</taxon>
        <taxon>Pezizales</taxon>
        <taxon>Discinaceae</taxon>
        <taxon>Discina</taxon>
    </lineage>
</organism>
<dbReference type="InterPro" id="IPR002110">
    <property type="entry name" value="Ankyrin_rpt"/>
</dbReference>
<dbReference type="PANTHER" id="PTHR24198">
    <property type="entry name" value="ANKYRIN REPEAT AND PROTEIN KINASE DOMAIN-CONTAINING PROTEIN"/>
    <property type="match status" value="1"/>
</dbReference>
<sequence>MESPAEQGAPRSPIATSPLREHGLPTFSVAEGSTSSVKPTPPRPKFSTFLMNNIPRGTSHAKLTRYLLAQAHGPSALHQAHSPQVLFGSDICDSRLDDELSVATLEFSDTPPWLLNQDPSSFPKNTLLGTIWLGVDRAALDSHGRSEFIRAVINSHGRLGPLYAEMLAEFADTAINIQDNQGRTALHWACVEVLPDMVGLCLSIAEFNTGLRDNDGFTAFDLALRTGHDFLPNLFYSSMLETDESSPQTALLRVLTLSSDESSAENRPLFPGNALFPPILDRNSPLVVALLGRGVDLTTRDEAGNMVLHIAAGLVDNVDMVTWLLDAGSDINAIGNGGFTPLHNAVRSKDLEMVELLLQRKADVSITDNDDVSALDWAVQNGQLGIAHVLLQQRAGLGERDMVRCRAVDVAEENRNITVAKLLNTKDKPVEAAVPDPCKLPQNSDLPVTILSGSTTLLAAARWGDIAAVRTILAQGVDANSRNIYGNTVLDLAVERGHTEIVKTLILAGAAIEAVKNDGNRPLHWAVRRGYREVVKELLVAGADMEALNHDGNGALHLAVQAGRTDVVKSLLGAGAQIEAVDEHGNRPLHLAVQHGHPDIAKLPLAAGAQSDARNTEGKLTYDLALRDGTTEIVKIVRASTSVAGRLRSNVLYRLRKKE</sequence>
<accession>A0ABR3GM12</accession>
<evidence type="ECO:0000256" key="2">
    <source>
        <dbReference type="ARBA" id="ARBA00023043"/>
    </source>
</evidence>
<keyword evidence="2 3" id="KW-0040">ANK repeat</keyword>
<feature type="repeat" description="ANK" evidence="3">
    <location>
        <begin position="518"/>
        <end position="550"/>
    </location>
</feature>
<feature type="repeat" description="ANK" evidence="3">
    <location>
        <begin position="337"/>
        <end position="369"/>
    </location>
</feature>
<protein>
    <submittedName>
        <fullName evidence="5">Uncharacterized protein</fullName>
    </submittedName>
</protein>
<dbReference type="Pfam" id="PF13637">
    <property type="entry name" value="Ank_4"/>
    <property type="match status" value="1"/>
</dbReference>
<dbReference type="SUPFAM" id="SSF48403">
    <property type="entry name" value="Ankyrin repeat"/>
    <property type="match status" value="2"/>
</dbReference>
<keyword evidence="1" id="KW-0677">Repeat</keyword>
<reference evidence="5 6" key="1">
    <citation type="submission" date="2024-02" db="EMBL/GenBank/DDBJ databases">
        <title>Discinaceae phylogenomics.</title>
        <authorList>
            <person name="Dirks A.C."/>
            <person name="James T.Y."/>
        </authorList>
    </citation>
    <scope>NUCLEOTIDE SEQUENCE [LARGE SCALE GENOMIC DNA]</scope>
    <source>
        <strain evidence="5 6">ACD0624</strain>
    </source>
</reference>
<feature type="repeat" description="ANK" evidence="3">
    <location>
        <begin position="551"/>
        <end position="583"/>
    </location>
</feature>
<dbReference type="PANTHER" id="PTHR24198:SF165">
    <property type="entry name" value="ANKYRIN REPEAT-CONTAINING PROTEIN-RELATED"/>
    <property type="match status" value="1"/>
</dbReference>
<dbReference type="PROSITE" id="PS50297">
    <property type="entry name" value="ANK_REP_REGION"/>
    <property type="match status" value="6"/>
</dbReference>
<dbReference type="PROSITE" id="PS50088">
    <property type="entry name" value="ANK_REPEAT"/>
    <property type="match status" value="7"/>
</dbReference>
<feature type="repeat" description="ANK" evidence="3">
    <location>
        <begin position="584"/>
        <end position="616"/>
    </location>
</feature>
<dbReference type="EMBL" id="JBBBZM010000041">
    <property type="protein sequence ID" value="KAL0636946.1"/>
    <property type="molecule type" value="Genomic_DNA"/>
</dbReference>
<feature type="repeat" description="ANK" evidence="3">
    <location>
        <begin position="303"/>
        <end position="336"/>
    </location>
</feature>
<dbReference type="Proteomes" id="UP001447188">
    <property type="component" value="Unassembled WGS sequence"/>
</dbReference>
<comment type="caution">
    <text evidence="5">The sequence shown here is derived from an EMBL/GenBank/DDBJ whole genome shotgun (WGS) entry which is preliminary data.</text>
</comment>
<dbReference type="Pfam" id="PF12796">
    <property type="entry name" value="Ank_2"/>
    <property type="match status" value="2"/>
</dbReference>
<dbReference type="SMART" id="SM00248">
    <property type="entry name" value="ANK"/>
    <property type="match status" value="10"/>
</dbReference>
<evidence type="ECO:0000256" key="1">
    <source>
        <dbReference type="ARBA" id="ARBA00022737"/>
    </source>
</evidence>
<evidence type="ECO:0000256" key="4">
    <source>
        <dbReference type="SAM" id="MobiDB-lite"/>
    </source>
</evidence>
<feature type="region of interest" description="Disordered" evidence="4">
    <location>
        <begin position="1"/>
        <end position="46"/>
    </location>
</feature>
<feature type="repeat" description="ANK" evidence="3">
    <location>
        <begin position="452"/>
        <end position="484"/>
    </location>
</feature>
<proteinExistence type="predicted"/>
<dbReference type="Gene3D" id="1.25.40.20">
    <property type="entry name" value="Ankyrin repeat-containing domain"/>
    <property type="match status" value="4"/>
</dbReference>
<evidence type="ECO:0000313" key="5">
    <source>
        <dbReference type="EMBL" id="KAL0636946.1"/>
    </source>
</evidence>
<gene>
    <name evidence="5" type="ORF">Q9L58_004049</name>
</gene>
<evidence type="ECO:0000313" key="6">
    <source>
        <dbReference type="Proteomes" id="UP001447188"/>
    </source>
</evidence>